<accession>A0A068WQ77</accession>
<proteinExistence type="predicted"/>
<name>A0A068WQ77_ECHGR</name>
<reference evidence="1 2" key="1">
    <citation type="journal article" date="2013" name="Nature">
        <title>The genomes of four tapeworm species reveal adaptations to parasitism.</title>
        <authorList>
            <person name="Tsai I.J."/>
            <person name="Zarowiecki M."/>
            <person name="Holroyd N."/>
            <person name="Garciarrubio A."/>
            <person name="Sanchez-Flores A."/>
            <person name="Brooks K.L."/>
            <person name="Tracey A."/>
            <person name="Bobes R.J."/>
            <person name="Fragoso G."/>
            <person name="Sciutto E."/>
            <person name="Aslett M."/>
            <person name="Beasley H."/>
            <person name="Bennett H.M."/>
            <person name="Cai J."/>
            <person name="Camicia F."/>
            <person name="Clark R."/>
            <person name="Cucher M."/>
            <person name="De Silva N."/>
            <person name="Day T.A."/>
            <person name="Deplazes P."/>
            <person name="Estrada K."/>
            <person name="Fernandez C."/>
            <person name="Holland P.W."/>
            <person name="Hou J."/>
            <person name="Hu S."/>
            <person name="Huckvale T."/>
            <person name="Hung S.S."/>
            <person name="Kamenetzky L."/>
            <person name="Keane J.A."/>
            <person name="Kiss F."/>
            <person name="Koziol U."/>
            <person name="Lambert O."/>
            <person name="Liu K."/>
            <person name="Luo X."/>
            <person name="Luo Y."/>
            <person name="Macchiaroli N."/>
            <person name="Nichol S."/>
            <person name="Paps J."/>
            <person name="Parkinson J."/>
            <person name="Pouchkina-Stantcheva N."/>
            <person name="Riddiford N."/>
            <person name="Rosenzvit M."/>
            <person name="Salinas G."/>
            <person name="Wasmuth J.D."/>
            <person name="Zamanian M."/>
            <person name="Zheng Y."/>
            <person name="Cai X."/>
            <person name="Soberon X."/>
            <person name="Olson P.D."/>
            <person name="Laclette J.P."/>
            <person name="Brehm K."/>
            <person name="Berriman M."/>
            <person name="Garciarrubio A."/>
            <person name="Bobes R.J."/>
            <person name="Fragoso G."/>
            <person name="Sanchez-Flores A."/>
            <person name="Estrada K."/>
            <person name="Cevallos M.A."/>
            <person name="Morett E."/>
            <person name="Gonzalez V."/>
            <person name="Portillo T."/>
            <person name="Ochoa-Leyva A."/>
            <person name="Jose M.V."/>
            <person name="Sciutto E."/>
            <person name="Landa A."/>
            <person name="Jimenez L."/>
            <person name="Valdes V."/>
            <person name="Carrero J.C."/>
            <person name="Larralde C."/>
            <person name="Morales-Montor J."/>
            <person name="Limon-Lason J."/>
            <person name="Soberon X."/>
            <person name="Laclette J.P."/>
        </authorList>
    </citation>
    <scope>NUCLEOTIDE SEQUENCE [LARGE SCALE GENOMIC DNA]</scope>
</reference>
<evidence type="ECO:0000313" key="1">
    <source>
        <dbReference type="EMBL" id="CDS21957.1"/>
    </source>
</evidence>
<dbReference type="AlphaFoldDB" id="A0A068WQ77"/>
<gene>
    <name evidence="1" type="ORF">EgrG_002023400</name>
</gene>
<dbReference type="Proteomes" id="UP000492820">
    <property type="component" value="Unassembled WGS sequence"/>
</dbReference>
<reference evidence="1" key="2">
    <citation type="submission" date="2014-06" db="EMBL/GenBank/DDBJ databases">
        <authorList>
            <person name="Aslett M."/>
        </authorList>
    </citation>
    <scope>NUCLEOTIDE SEQUENCE</scope>
</reference>
<dbReference type="WBParaSite" id="EgrG_002023400">
    <property type="protein sequence ID" value="EgrG_002023400"/>
    <property type="gene ID" value="EgrG_002023400"/>
</dbReference>
<evidence type="ECO:0000313" key="2">
    <source>
        <dbReference type="Proteomes" id="UP000492820"/>
    </source>
</evidence>
<reference evidence="3" key="3">
    <citation type="submission" date="2020-10" db="UniProtKB">
        <authorList>
            <consortium name="WormBaseParasite"/>
        </authorList>
    </citation>
    <scope>IDENTIFICATION</scope>
</reference>
<protein>
    <submittedName>
        <fullName evidence="1 3">Uncharacterized protein</fullName>
    </submittedName>
</protein>
<organism evidence="1">
    <name type="scientific">Echinococcus granulosus</name>
    <name type="common">Hydatid tapeworm</name>
    <dbReference type="NCBI Taxonomy" id="6210"/>
    <lineage>
        <taxon>Eukaryota</taxon>
        <taxon>Metazoa</taxon>
        <taxon>Spiralia</taxon>
        <taxon>Lophotrochozoa</taxon>
        <taxon>Platyhelminthes</taxon>
        <taxon>Cestoda</taxon>
        <taxon>Eucestoda</taxon>
        <taxon>Cyclophyllidea</taxon>
        <taxon>Taeniidae</taxon>
        <taxon>Echinococcus</taxon>
        <taxon>Echinococcus granulosus group</taxon>
    </lineage>
</organism>
<dbReference type="EMBL" id="LK028585">
    <property type="protein sequence ID" value="CDS21957.1"/>
    <property type="molecule type" value="Genomic_DNA"/>
</dbReference>
<evidence type="ECO:0000313" key="3">
    <source>
        <dbReference type="WBParaSite" id="EgrG_002023400"/>
    </source>
</evidence>
<sequence>MKKENVALSGVSSANAESIRLRWDQMEGLRCLGTTLRCATMASWDKRPGVVNRQVPLITLAICPHPRSWISPPLISLYPLDDTSPSDISWRQATAK</sequence>